<dbReference type="EMBL" id="AWSD01000431">
    <property type="protein sequence ID" value="ERH14120.1"/>
    <property type="molecule type" value="Genomic_DNA"/>
</dbReference>
<dbReference type="AlphaFoldDB" id="U1PBH7"/>
<protein>
    <submittedName>
        <fullName evidence="1">Uncharacterized protein</fullName>
    </submittedName>
</protein>
<comment type="caution">
    <text evidence="1">The sequence shown here is derived from an EMBL/GenBank/DDBJ whole genome shotgun (WGS) entry which is preliminary data.</text>
</comment>
<dbReference type="HOGENOM" id="CLU_3131374_0_0_11"/>
<sequence length="49" mass="5685">MVLFLVNVSVVTGRSTIFSDLFSGRRILRIYEVMTLLFWLECLDCAAVW</sequence>
<accession>U1PBH7</accession>
<reference evidence="1 2" key="1">
    <citation type="submission" date="2013-06" db="EMBL/GenBank/DDBJ databases">
        <authorList>
            <person name="Weinstock G."/>
            <person name="Sodergren E."/>
            <person name="Lobos E.A."/>
            <person name="Fulton L."/>
            <person name="Fulton R."/>
            <person name="Courtney L."/>
            <person name="Fronick C."/>
            <person name="O'Laughlin M."/>
            <person name="Godfrey J."/>
            <person name="Wilson R.M."/>
            <person name="Miner T."/>
            <person name="Farmer C."/>
            <person name="Delehaunty K."/>
            <person name="Cordes M."/>
            <person name="Minx P."/>
            <person name="Tomlinson C."/>
            <person name="Chen J."/>
            <person name="Wollam A."/>
            <person name="Pepin K.H."/>
            <person name="Bhonagiri V."/>
            <person name="Zhang X."/>
            <person name="Warren W."/>
            <person name="Mitreva M."/>
            <person name="Mardis E.R."/>
            <person name="Wilson R.K."/>
        </authorList>
    </citation>
    <scope>NUCLEOTIDE SEQUENCE [LARGE SCALE GENOMIC DNA]</scope>
    <source>
        <strain evidence="1 2">F0510</strain>
    </source>
</reference>
<dbReference type="Proteomes" id="UP000016498">
    <property type="component" value="Unassembled WGS sequence"/>
</dbReference>
<gene>
    <name evidence="1" type="ORF">HMPREF1549_03447</name>
</gene>
<proteinExistence type="predicted"/>
<evidence type="ECO:0000313" key="1">
    <source>
        <dbReference type="EMBL" id="ERH14120.1"/>
    </source>
</evidence>
<organism evidence="1 2">
    <name type="scientific">Actinomyces johnsonii F0510</name>
    <dbReference type="NCBI Taxonomy" id="1227262"/>
    <lineage>
        <taxon>Bacteria</taxon>
        <taxon>Bacillati</taxon>
        <taxon>Actinomycetota</taxon>
        <taxon>Actinomycetes</taxon>
        <taxon>Actinomycetales</taxon>
        <taxon>Actinomycetaceae</taxon>
        <taxon>Actinomyces</taxon>
    </lineage>
</organism>
<evidence type="ECO:0000313" key="2">
    <source>
        <dbReference type="Proteomes" id="UP000016498"/>
    </source>
</evidence>
<name>U1PBH7_9ACTO</name>